<evidence type="ECO:0000313" key="3">
    <source>
        <dbReference type="EMBL" id="NWH84031.1"/>
    </source>
</evidence>
<dbReference type="Pfam" id="PF00560">
    <property type="entry name" value="LRR_1"/>
    <property type="match status" value="1"/>
</dbReference>
<keyword evidence="2" id="KW-0677">Repeat</keyword>
<dbReference type="SMART" id="SM00364">
    <property type="entry name" value="LRR_BAC"/>
    <property type="match status" value="5"/>
</dbReference>
<evidence type="ECO:0000256" key="1">
    <source>
        <dbReference type="ARBA" id="ARBA00022614"/>
    </source>
</evidence>
<sequence>VNCTGQALRAVPPDLPKDTGILLLSHNCLESLSTTAFVHLAQLTDIDLANNGLVALDTGTPLKSLKELTLSHNALAALPSLQGLPSLTHLAVAHNSLETLAPRAFCTVSKLQNLDLRGNKMRQLPENAFEGLTALRELDLSDNLLEKLPMELLQDLQKLETLWLSGNQLQTLPPGFFPKGRLFMYVFLTENPWHCNCDLLYLQTWIQKN</sequence>
<name>A0A850XQR8_AEGCA</name>
<dbReference type="PANTHER" id="PTHR24369">
    <property type="entry name" value="ANTIGEN BSP, PUTATIVE-RELATED"/>
    <property type="match status" value="1"/>
</dbReference>
<feature type="non-terminal residue" evidence="3">
    <location>
        <position position="209"/>
    </location>
</feature>
<dbReference type="SUPFAM" id="SSF52058">
    <property type="entry name" value="L domain-like"/>
    <property type="match status" value="1"/>
</dbReference>
<dbReference type="AlphaFoldDB" id="A0A850XQR8"/>
<evidence type="ECO:0000256" key="2">
    <source>
        <dbReference type="ARBA" id="ARBA00022737"/>
    </source>
</evidence>
<dbReference type="PANTHER" id="PTHR24369:SF157">
    <property type="entry name" value="LRRCT DOMAIN-CONTAINING PROTEIN"/>
    <property type="match status" value="1"/>
</dbReference>
<dbReference type="GO" id="GO:0005886">
    <property type="term" value="C:plasma membrane"/>
    <property type="evidence" value="ECO:0007669"/>
    <property type="project" value="TreeGrafter"/>
</dbReference>
<feature type="non-terminal residue" evidence="3">
    <location>
        <position position="1"/>
    </location>
</feature>
<dbReference type="SMART" id="SM00369">
    <property type="entry name" value="LRR_TYP"/>
    <property type="match status" value="7"/>
</dbReference>
<keyword evidence="4" id="KW-1185">Reference proteome</keyword>
<accession>A0A850XQR8</accession>
<dbReference type="InterPro" id="IPR003591">
    <property type="entry name" value="Leu-rich_rpt_typical-subtyp"/>
</dbReference>
<gene>
    <name evidence="3" type="primary">Gp1ba</name>
    <name evidence="3" type="ORF">AEGCAU_R04339</name>
</gene>
<evidence type="ECO:0000313" key="4">
    <source>
        <dbReference type="Proteomes" id="UP000628412"/>
    </source>
</evidence>
<dbReference type="Gene3D" id="3.80.10.10">
    <property type="entry name" value="Ribonuclease Inhibitor"/>
    <property type="match status" value="1"/>
</dbReference>
<dbReference type="Pfam" id="PF13855">
    <property type="entry name" value="LRR_8"/>
    <property type="match status" value="1"/>
</dbReference>
<dbReference type="InterPro" id="IPR050541">
    <property type="entry name" value="LRR_TM_domain-containing"/>
</dbReference>
<protein>
    <submittedName>
        <fullName evidence="3">GP1BA protein</fullName>
    </submittedName>
</protein>
<reference evidence="3" key="1">
    <citation type="submission" date="2019-10" db="EMBL/GenBank/DDBJ databases">
        <title>Bird 10,000 Genomes (B10K) Project - Family phase.</title>
        <authorList>
            <person name="Zhang G."/>
        </authorList>
    </citation>
    <scope>NUCLEOTIDE SEQUENCE</scope>
    <source>
        <strain evidence="3">B10K-DU-002-10</strain>
        <tissue evidence="3">Muscle</tissue>
    </source>
</reference>
<organism evidence="3 4">
    <name type="scientific">Aegithalos caudatus</name>
    <name type="common">Long-tailed tit</name>
    <name type="synonym">Acredula caudata</name>
    <dbReference type="NCBI Taxonomy" id="73327"/>
    <lineage>
        <taxon>Eukaryota</taxon>
        <taxon>Metazoa</taxon>
        <taxon>Chordata</taxon>
        <taxon>Craniata</taxon>
        <taxon>Vertebrata</taxon>
        <taxon>Euteleostomi</taxon>
        <taxon>Archelosauria</taxon>
        <taxon>Archosauria</taxon>
        <taxon>Dinosauria</taxon>
        <taxon>Saurischia</taxon>
        <taxon>Theropoda</taxon>
        <taxon>Coelurosauria</taxon>
        <taxon>Aves</taxon>
        <taxon>Neognathae</taxon>
        <taxon>Neoaves</taxon>
        <taxon>Telluraves</taxon>
        <taxon>Australaves</taxon>
        <taxon>Passeriformes</taxon>
        <taxon>Sylvioidea</taxon>
        <taxon>Aegithalidae</taxon>
        <taxon>Aegithalos</taxon>
    </lineage>
</organism>
<dbReference type="InterPro" id="IPR032675">
    <property type="entry name" value="LRR_dom_sf"/>
</dbReference>
<dbReference type="PROSITE" id="PS51450">
    <property type="entry name" value="LRR"/>
    <property type="match status" value="3"/>
</dbReference>
<dbReference type="Proteomes" id="UP000628412">
    <property type="component" value="Unassembled WGS sequence"/>
</dbReference>
<dbReference type="InterPro" id="IPR001611">
    <property type="entry name" value="Leu-rich_rpt"/>
</dbReference>
<proteinExistence type="predicted"/>
<keyword evidence="1" id="KW-0433">Leucine-rich repeat</keyword>
<dbReference type="EMBL" id="WEIU01001682">
    <property type="protein sequence ID" value="NWH84031.1"/>
    <property type="molecule type" value="Genomic_DNA"/>
</dbReference>
<comment type="caution">
    <text evidence="3">The sequence shown here is derived from an EMBL/GenBank/DDBJ whole genome shotgun (WGS) entry which is preliminary data.</text>
</comment>